<accession>A0A292ZH95</accession>
<dbReference type="AlphaFoldDB" id="A0A292ZH95"/>
<dbReference type="InterPro" id="IPR044043">
    <property type="entry name" value="VanA_C_cat"/>
</dbReference>
<keyword evidence="2" id="KW-0479">Metal-binding</keyword>
<dbReference type="InterPro" id="IPR017941">
    <property type="entry name" value="Rieske_2Fe-2S"/>
</dbReference>
<dbReference type="Pfam" id="PF19112">
    <property type="entry name" value="VanA_C"/>
    <property type="match status" value="1"/>
</dbReference>
<organism evidence="7 8">
    <name type="scientific">Sphingobium fuliginis (strain ATCC 27551)</name>
    <dbReference type="NCBI Taxonomy" id="336203"/>
    <lineage>
        <taxon>Bacteria</taxon>
        <taxon>Pseudomonadati</taxon>
        <taxon>Pseudomonadota</taxon>
        <taxon>Alphaproteobacteria</taxon>
        <taxon>Sphingomonadales</taxon>
        <taxon>Sphingomonadaceae</taxon>
        <taxon>Sphingobium</taxon>
    </lineage>
</organism>
<dbReference type="PROSITE" id="PS51296">
    <property type="entry name" value="RIESKE"/>
    <property type="match status" value="1"/>
</dbReference>
<protein>
    <recommendedName>
        <fullName evidence="6">Rieske domain-containing protein</fullName>
    </recommendedName>
</protein>
<dbReference type="InterPro" id="IPR050584">
    <property type="entry name" value="Cholesterol_7-desaturase"/>
</dbReference>
<evidence type="ECO:0000256" key="5">
    <source>
        <dbReference type="ARBA" id="ARBA00023014"/>
    </source>
</evidence>
<gene>
    <name evidence="7" type="ORF">SFOMI_2740</name>
</gene>
<dbReference type="EMBL" id="BEWI01000032">
    <property type="protein sequence ID" value="GAY22185.1"/>
    <property type="molecule type" value="Genomic_DNA"/>
</dbReference>
<keyword evidence="3" id="KW-0560">Oxidoreductase</keyword>
<dbReference type="Pfam" id="PF00355">
    <property type="entry name" value="Rieske"/>
    <property type="match status" value="1"/>
</dbReference>
<keyword evidence="1" id="KW-0001">2Fe-2S</keyword>
<evidence type="ECO:0000256" key="2">
    <source>
        <dbReference type="ARBA" id="ARBA00022723"/>
    </source>
</evidence>
<dbReference type="Gene3D" id="3.90.380.10">
    <property type="entry name" value="Naphthalene 1,2-dioxygenase Alpha Subunit, Chain A, domain 1"/>
    <property type="match status" value="1"/>
</dbReference>
<comment type="caution">
    <text evidence="7">The sequence shown here is derived from an EMBL/GenBank/DDBJ whole genome shotgun (WGS) entry which is preliminary data.</text>
</comment>
<dbReference type="PANTHER" id="PTHR21266:SF60">
    <property type="entry name" value="3-KETOSTEROID-9-ALPHA-MONOOXYGENASE, OXYGENASE COMPONENT"/>
    <property type="match status" value="1"/>
</dbReference>
<evidence type="ECO:0000256" key="4">
    <source>
        <dbReference type="ARBA" id="ARBA00023004"/>
    </source>
</evidence>
<evidence type="ECO:0000256" key="3">
    <source>
        <dbReference type="ARBA" id="ARBA00023002"/>
    </source>
</evidence>
<feature type="domain" description="Rieske" evidence="6">
    <location>
        <begin position="1"/>
        <end position="88"/>
    </location>
</feature>
<dbReference type="PANTHER" id="PTHR21266">
    <property type="entry name" value="IRON-SULFUR DOMAIN CONTAINING PROTEIN"/>
    <property type="match status" value="1"/>
</dbReference>
<dbReference type="InterPro" id="IPR036922">
    <property type="entry name" value="Rieske_2Fe-2S_sf"/>
</dbReference>
<dbReference type="GO" id="GO:0051537">
    <property type="term" value="F:2 iron, 2 sulfur cluster binding"/>
    <property type="evidence" value="ECO:0007669"/>
    <property type="project" value="UniProtKB-KW"/>
</dbReference>
<dbReference type="GO" id="GO:0046872">
    <property type="term" value="F:metal ion binding"/>
    <property type="evidence" value="ECO:0007669"/>
    <property type="project" value="UniProtKB-KW"/>
</dbReference>
<name>A0A292ZH95_SPHSA</name>
<dbReference type="SUPFAM" id="SSF50022">
    <property type="entry name" value="ISP domain"/>
    <property type="match status" value="1"/>
</dbReference>
<reference evidence="7 8" key="2">
    <citation type="journal article" date="2013" name="Environ. Sci. Technol.">
        <title>The 4-tert-butylphenol-utilizing bacterium Sphingobium fuliginis OMI can degrade bisphenols via phenolic ring hydroxylation and meta-cleavage pathway.</title>
        <authorList>
            <person name="Ogata Y."/>
            <person name="Goda S."/>
            <person name="Toyama T."/>
            <person name="Sei K."/>
            <person name="Ike M."/>
        </authorList>
    </citation>
    <scope>NUCLEOTIDE SEQUENCE [LARGE SCALE GENOMIC DNA]</scope>
    <source>
        <strain evidence="7 8">OMI</strain>
    </source>
</reference>
<dbReference type="Gene3D" id="2.102.10.10">
    <property type="entry name" value="Rieske [2Fe-2S] iron-sulphur domain"/>
    <property type="match status" value="1"/>
</dbReference>
<dbReference type="SUPFAM" id="SSF55961">
    <property type="entry name" value="Bet v1-like"/>
    <property type="match status" value="1"/>
</dbReference>
<keyword evidence="5" id="KW-0411">Iron-sulfur</keyword>
<keyword evidence="4" id="KW-0408">Iron</keyword>
<evidence type="ECO:0000259" key="6">
    <source>
        <dbReference type="PROSITE" id="PS51296"/>
    </source>
</evidence>
<evidence type="ECO:0000256" key="1">
    <source>
        <dbReference type="ARBA" id="ARBA00022714"/>
    </source>
</evidence>
<evidence type="ECO:0000313" key="7">
    <source>
        <dbReference type="EMBL" id="GAY22185.1"/>
    </source>
</evidence>
<dbReference type="GO" id="GO:0016491">
    <property type="term" value="F:oxidoreductase activity"/>
    <property type="evidence" value="ECO:0007669"/>
    <property type="project" value="UniProtKB-KW"/>
</dbReference>
<dbReference type="Proteomes" id="UP000221538">
    <property type="component" value="Unassembled WGS sequence"/>
</dbReference>
<evidence type="ECO:0000313" key="8">
    <source>
        <dbReference type="Proteomes" id="UP000221538"/>
    </source>
</evidence>
<reference evidence="7 8" key="1">
    <citation type="journal article" date="2013" name="Biodegradation">
        <title>Occurrence of 4-tert-butylphenol (4-t-BP) biodegradation in an aquatic sample caused by the presence of Spirodela polyrrhiza and isolation of a 4-t-BP-utilizing bacterium.</title>
        <authorList>
            <person name="Ogata Y."/>
            <person name="Toyama T."/>
            <person name="Yu N."/>
            <person name="Wang X."/>
            <person name="Sei K."/>
            <person name="Ike M."/>
        </authorList>
    </citation>
    <scope>NUCLEOTIDE SEQUENCE [LARGE SCALE GENOMIC DNA]</scope>
    <source>
        <strain evidence="7 8">OMI</strain>
    </source>
</reference>
<proteinExistence type="predicted"/>
<sequence>MRRVIMNDPIVFYRREDGGVAAMEDRCPHRNYPLSRGELVGNSIQCGYHGLTFGPDGQCVYAPGQDRAPSAAKLRSYPVVERGGIIWIYPGDPADAASQPVPDLEWMTDPAWTPWIDGSIYLRCNHQLLTENLLDISHLAYVHKTSMGSDPDRIAASETTVTPFDTGVRRRVRIADIPTPSLFAASALVQDRIDQWTESWMIPGLYQNHTRVRPASSLSWEESGEAPLQNRSFHGIVPETESTTHYFHGGARLNVDVETITGEKAHEILEEDVDVLEAIQENQQFVDGRPIVNLRNDGTVMQWRAVLRNLRAPKAA</sequence>